<feature type="region of interest" description="Disordered" evidence="1">
    <location>
        <begin position="21"/>
        <end position="40"/>
    </location>
</feature>
<sequence length="89" mass="9789">MVIALVVSGVVVIALFARQSGDRNSPARRTGPVLRGHPVGAQHRRRAEILPRRFNEQADRYPGFAGYAEKTAGICTIPVLELTRLRPDV</sequence>
<name>A0ABS7BDN7_9ACTN</name>
<gene>
    <name evidence="2" type="ORF">KZ829_35415</name>
</gene>
<dbReference type="RefSeq" id="WP_220148203.1">
    <property type="nucleotide sequence ID" value="NZ_JAHXZI010000024.1"/>
</dbReference>
<keyword evidence="3" id="KW-1185">Reference proteome</keyword>
<dbReference type="EMBL" id="JAHXZI010000024">
    <property type="protein sequence ID" value="MBW6439032.1"/>
    <property type="molecule type" value="Genomic_DNA"/>
</dbReference>
<accession>A0ABS7BDN7</accession>
<organism evidence="2 3">
    <name type="scientific">Actinoplanes hulinensis</name>
    <dbReference type="NCBI Taxonomy" id="1144547"/>
    <lineage>
        <taxon>Bacteria</taxon>
        <taxon>Bacillati</taxon>
        <taxon>Actinomycetota</taxon>
        <taxon>Actinomycetes</taxon>
        <taxon>Micromonosporales</taxon>
        <taxon>Micromonosporaceae</taxon>
        <taxon>Actinoplanes</taxon>
    </lineage>
</organism>
<reference evidence="2 3" key="1">
    <citation type="journal article" date="2013" name="Antonie Van Leeuwenhoek">
        <title>Actinoplanes hulinensis sp. nov., a novel actinomycete isolated from soybean root (Glycine max (L.) Merr).</title>
        <authorList>
            <person name="Shen Y."/>
            <person name="Liu C."/>
            <person name="Wang X."/>
            <person name="Zhao J."/>
            <person name="Jia F."/>
            <person name="Zhang Y."/>
            <person name="Wang L."/>
            <person name="Yang D."/>
            <person name="Xiang W."/>
        </authorList>
    </citation>
    <scope>NUCLEOTIDE SEQUENCE [LARGE SCALE GENOMIC DNA]</scope>
    <source>
        <strain evidence="2 3">NEAU-M9</strain>
    </source>
</reference>
<evidence type="ECO:0000313" key="3">
    <source>
        <dbReference type="Proteomes" id="UP001519863"/>
    </source>
</evidence>
<comment type="caution">
    <text evidence="2">The sequence shown here is derived from an EMBL/GenBank/DDBJ whole genome shotgun (WGS) entry which is preliminary data.</text>
</comment>
<dbReference type="Proteomes" id="UP001519863">
    <property type="component" value="Unassembled WGS sequence"/>
</dbReference>
<proteinExistence type="predicted"/>
<protein>
    <submittedName>
        <fullName evidence="2">Uncharacterized protein</fullName>
    </submittedName>
</protein>
<evidence type="ECO:0000256" key="1">
    <source>
        <dbReference type="SAM" id="MobiDB-lite"/>
    </source>
</evidence>
<evidence type="ECO:0000313" key="2">
    <source>
        <dbReference type="EMBL" id="MBW6439032.1"/>
    </source>
</evidence>